<dbReference type="HOGENOM" id="CLU_412265_0_0_1"/>
<organism evidence="2 3">
    <name type="scientific">Pleurotus ostreatus (strain PC15)</name>
    <name type="common">Oyster mushroom</name>
    <dbReference type="NCBI Taxonomy" id="1137138"/>
    <lineage>
        <taxon>Eukaryota</taxon>
        <taxon>Fungi</taxon>
        <taxon>Dikarya</taxon>
        <taxon>Basidiomycota</taxon>
        <taxon>Agaricomycotina</taxon>
        <taxon>Agaricomycetes</taxon>
        <taxon>Agaricomycetidae</taxon>
        <taxon>Agaricales</taxon>
        <taxon>Pleurotineae</taxon>
        <taxon>Pleurotaceae</taxon>
        <taxon>Pleurotus</taxon>
    </lineage>
</organism>
<reference evidence="3" key="1">
    <citation type="journal article" date="2014" name="Proc. Natl. Acad. Sci. U.S.A.">
        <title>Extensive sampling of basidiomycete genomes demonstrates inadequacy of the white-rot/brown-rot paradigm for wood decay fungi.</title>
        <authorList>
            <person name="Riley R."/>
            <person name="Salamov A.A."/>
            <person name="Brown D.W."/>
            <person name="Nagy L.G."/>
            <person name="Floudas D."/>
            <person name="Held B.W."/>
            <person name="Levasseur A."/>
            <person name="Lombard V."/>
            <person name="Morin E."/>
            <person name="Otillar R."/>
            <person name="Lindquist E.A."/>
            <person name="Sun H."/>
            <person name="LaButti K.M."/>
            <person name="Schmutz J."/>
            <person name="Jabbour D."/>
            <person name="Luo H."/>
            <person name="Baker S.E."/>
            <person name="Pisabarro A.G."/>
            <person name="Walton J.D."/>
            <person name="Blanchette R.A."/>
            <person name="Henrissat B."/>
            <person name="Martin F."/>
            <person name="Cullen D."/>
            <person name="Hibbett D.S."/>
            <person name="Grigoriev I.V."/>
        </authorList>
    </citation>
    <scope>NUCLEOTIDE SEQUENCE [LARGE SCALE GENOMIC DNA]</scope>
    <source>
        <strain evidence="3">PC15</strain>
    </source>
</reference>
<evidence type="ECO:0000313" key="3">
    <source>
        <dbReference type="Proteomes" id="UP000027073"/>
    </source>
</evidence>
<name>A0A067NP62_PLEO1</name>
<evidence type="ECO:0000313" key="2">
    <source>
        <dbReference type="EMBL" id="KDQ29833.1"/>
    </source>
</evidence>
<dbReference type="EMBL" id="KL198007">
    <property type="protein sequence ID" value="KDQ29833.1"/>
    <property type="molecule type" value="Genomic_DNA"/>
</dbReference>
<dbReference type="Proteomes" id="UP000027073">
    <property type="component" value="Unassembled WGS sequence"/>
</dbReference>
<sequence length="666" mass="73277">MRRGTSKLQVTRGSSTYKLALLVLMHHGSEVLESQYFEENFETLRKEVATMLAAPRVFQDMVKTMRGKPKLEELGKACDNARAQMTRLLATIHGGKSASNFEEKYQVAAEDDGKAHARRKTVLAALKIAQFGETTPKKSKKLWVSVVKKHIDKEDEWHHIAGQNFPHFISASSFALDTETGYHTTDRLDWVLWQLIRRHSIELRLNPRLYMYRNSESNMEVVPFNEVLGLETRPLYVLLDREKTISVGDQLYGNIFGCLQKRSQVGFMLKRTPPHFRYQADTEYGRIGPSGHLVSICHPNKLTLKARWNDGVTESEFQAKPDELGQLLRRIATDEQSKWMVTFDGSGRVADVLVGDPRFRVDPPATGDGLLDPTGPSTTGLPLSKEFDIMPSGLVHTEASVSNTSTVPTSIPEAPSIPFAKEPTLMSSSSRGSLVTVAIDITKRHIENQGASRIPGPRSSHGIAPTSPLPPQASYATQPPQPVSRFGSLYTMSDGSVVPRSSGLKEEPVVTPSTRIDVPTQALPRSDAKSPAINHDTALSSQKMETVDPGSSTVPQIITSGRQSGVSESSGSSRIIPSSLQDTKRRGPNTANMQADKKDGYKGTIPTHRPMPQVRDGQEAIKRDTADSPLGKVTGVSSNPSSDPSVPPSKVSNRAETKVEMYFFRS</sequence>
<feature type="region of interest" description="Disordered" evidence="1">
    <location>
        <begin position="519"/>
        <end position="654"/>
    </location>
</feature>
<feature type="region of interest" description="Disordered" evidence="1">
    <location>
        <begin position="448"/>
        <end position="480"/>
    </location>
</feature>
<feature type="compositionally biased region" description="Basic and acidic residues" evidence="1">
    <location>
        <begin position="616"/>
        <end position="626"/>
    </location>
</feature>
<dbReference type="VEuPathDB" id="FungiDB:PLEOSDRAFT_167646"/>
<dbReference type="AlphaFoldDB" id="A0A067NP62"/>
<evidence type="ECO:0000256" key="1">
    <source>
        <dbReference type="SAM" id="MobiDB-lite"/>
    </source>
</evidence>
<feature type="compositionally biased region" description="Low complexity" evidence="1">
    <location>
        <begin position="636"/>
        <end position="652"/>
    </location>
</feature>
<proteinExistence type="predicted"/>
<dbReference type="OrthoDB" id="10557838at2759"/>
<dbReference type="InParanoid" id="A0A067NP62"/>
<gene>
    <name evidence="2" type="ORF">PLEOSDRAFT_167646</name>
</gene>
<feature type="compositionally biased region" description="Low complexity" evidence="1">
    <location>
        <begin position="560"/>
        <end position="579"/>
    </location>
</feature>
<accession>A0A067NP62</accession>
<protein>
    <submittedName>
        <fullName evidence="2">Uncharacterized protein</fullName>
    </submittedName>
</protein>
<feature type="compositionally biased region" description="Polar residues" evidence="1">
    <location>
        <begin position="537"/>
        <end position="559"/>
    </location>
</feature>